<comment type="similarity">
    <text evidence="2 7">Belongs to the NDK family.</text>
</comment>
<dbReference type="GeneID" id="98916498"/>
<keyword evidence="10" id="KW-1185">Reference proteome</keyword>
<dbReference type="EC" id="2.7.4.6" evidence="3"/>
<dbReference type="SUPFAM" id="SSF54919">
    <property type="entry name" value="Nucleoside diphosphate kinase, NDK"/>
    <property type="match status" value="1"/>
</dbReference>
<keyword evidence="5 9" id="KW-0418">Kinase</keyword>
<evidence type="ECO:0000256" key="3">
    <source>
        <dbReference type="ARBA" id="ARBA00012966"/>
    </source>
</evidence>
<dbReference type="SMART" id="SM00562">
    <property type="entry name" value="NDK"/>
    <property type="match status" value="1"/>
</dbReference>
<feature type="binding site" evidence="7">
    <location>
        <position position="100"/>
    </location>
    <ligand>
        <name>ATP</name>
        <dbReference type="ChEBI" id="CHEBI:30616"/>
    </ligand>
</feature>
<dbReference type="PANTHER" id="PTHR11349">
    <property type="entry name" value="NUCLEOSIDE DIPHOSPHATE KINASE"/>
    <property type="match status" value="1"/>
</dbReference>
<feature type="binding site" evidence="7">
    <location>
        <position position="106"/>
    </location>
    <ligand>
        <name>ATP</name>
        <dbReference type="ChEBI" id="CHEBI:30616"/>
    </ligand>
</feature>
<keyword evidence="4" id="KW-0808">Transferase</keyword>
<evidence type="ECO:0000256" key="6">
    <source>
        <dbReference type="ARBA" id="ARBA00023080"/>
    </source>
</evidence>
<proteinExistence type="inferred from homology"/>
<feature type="active site" description="Pros-phosphohistidine intermediate" evidence="7">
    <location>
        <position position="140"/>
    </location>
</feature>
<dbReference type="RefSeq" id="WP_066444458.1">
    <property type="nucleotide sequence ID" value="NZ_JANKBF010000023.1"/>
</dbReference>
<dbReference type="PROSITE" id="PS51374">
    <property type="entry name" value="NDPK_LIKE"/>
    <property type="match status" value="1"/>
</dbReference>
<accession>A0A4R3YNT4</accession>
<feature type="binding site" evidence="7">
    <location>
        <position position="74"/>
    </location>
    <ligand>
        <name>ATP</name>
        <dbReference type="ChEBI" id="CHEBI:30616"/>
    </ligand>
</feature>
<feature type="domain" description="Nucleoside diphosphate kinase-like" evidence="8">
    <location>
        <begin position="2"/>
        <end position="160"/>
    </location>
</feature>
<evidence type="ECO:0000313" key="9">
    <source>
        <dbReference type="EMBL" id="TCV92553.1"/>
    </source>
</evidence>
<feature type="binding site" evidence="7">
    <location>
        <position position="117"/>
    </location>
    <ligand>
        <name>ATP</name>
        <dbReference type="ChEBI" id="CHEBI:30616"/>
    </ligand>
</feature>
<dbReference type="EMBL" id="SMCQ01000026">
    <property type="protein sequence ID" value="TCV92553.1"/>
    <property type="molecule type" value="Genomic_DNA"/>
</dbReference>
<evidence type="ECO:0000313" key="10">
    <source>
        <dbReference type="Proteomes" id="UP000295515"/>
    </source>
</evidence>
<dbReference type="AlphaFoldDB" id="A0A4R3YNT4"/>
<evidence type="ECO:0000256" key="7">
    <source>
        <dbReference type="PROSITE-ProRule" id="PRU00706"/>
    </source>
</evidence>
<feature type="binding site" evidence="7">
    <location>
        <position position="137"/>
    </location>
    <ligand>
        <name>ATP</name>
        <dbReference type="ChEBI" id="CHEBI:30616"/>
    </ligand>
</feature>
<protein>
    <recommendedName>
        <fullName evidence="3">nucleoside-diphosphate kinase</fullName>
        <ecNumber evidence="3">2.7.4.6</ecNumber>
    </recommendedName>
</protein>
<comment type="caution">
    <text evidence="9">The sequence shown here is derived from an EMBL/GenBank/DDBJ whole genome shotgun (WGS) entry which is preliminary data.</text>
</comment>
<evidence type="ECO:0000256" key="5">
    <source>
        <dbReference type="ARBA" id="ARBA00022777"/>
    </source>
</evidence>
<keyword evidence="6" id="KW-0546">Nucleotide metabolism</keyword>
<gene>
    <name evidence="9" type="ORF">EDD60_12638</name>
</gene>
<feature type="binding site" evidence="7">
    <location>
        <position position="10"/>
    </location>
    <ligand>
        <name>ATP</name>
        <dbReference type="ChEBI" id="CHEBI:30616"/>
    </ligand>
</feature>
<evidence type="ECO:0000256" key="2">
    <source>
        <dbReference type="ARBA" id="ARBA00008142"/>
    </source>
</evidence>
<comment type="cofactor">
    <cofactor evidence="1">
        <name>Mg(2+)</name>
        <dbReference type="ChEBI" id="CHEBI:18420"/>
    </cofactor>
</comment>
<name>A0A4R3YNT4_9FIRM</name>
<dbReference type="GO" id="GO:0004550">
    <property type="term" value="F:nucleoside diphosphate kinase activity"/>
    <property type="evidence" value="ECO:0007669"/>
    <property type="project" value="UniProtKB-EC"/>
</dbReference>
<dbReference type="GO" id="GO:0009117">
    <property type="term" value="P:nucleotide metabolic process"/>
    <property type="evidence" value="ECO:0007669"/>
    <property type="project" value="UniProtKB-KW"/>
</dbReference>
<evidence type="ECO:0000256" key="4">
    <source>
        <dbReference type="ARBA" id="ARBA00022679"/>
    </source>
</evidence>
<evidence type="ECO:0000256" key="1">
    <source>
        <dbReference type="ARBA" id="ARBA00001946"/>
    </source>
</evidence>
<evidence type="ECO:0000259" key="8">
    <source>
        <dbReference type="SMART" id="SM00562"/>
    </source>
</evidence>
<dbReference type="Gene3D" id="3.30.70.141">
    <property type="entry name" value="Nucleoside diphosphate kinase-like domain"/>
    <property type="match status" value="1"/>
</dbReference>
<sequence>MKQYTYMMLKPDAFENDKKDKILQMIEDHGLKIESAKEIKVDMDVMKTLLEHYHQVIDDKGKTFNFPARLFNTFYFDGPHYIMPMKVSYEGKEDIISYSRQLVGKTNPKEAAPDSIRGKMSQDSYELSNQQYRLVNNIIHASDSHESAQKELNIWAKYLK</sequence>
<dbReference type="InterPro" id="IPR034907">
    <property type="entry name" value="NDK-like_dom"/>
</dbReference>
<reference evidence="9 10" key="1">
    <citation type="submission" date="2019-03" db="EMBL/GenBank/DDBJ databases">
        <title>Genomic Encyclopedia of Type Strains, Phase IV (KMG-IV): sequencing the most valuable type-strain genomes for metagenomic binning, comparative biology and taxonomic classification.</title>
        <authorList>
            <person name="Goeker M."/>
        </authorList>
    </citation>
    <scope>NUCLEOTIDE SEQUENCE [LARGE SCALE GENOMIC DNA]</scope>
    <source>
        <strain evidence="9 10">DSM 29487</strain>
    </source>
</reference>
<dbReference type="Proteomes" id="UP000295515">
    <property type="component" value="Unassembled WGS sequence"/>
</dbReference>
<dbReference type="Pfam" id="PF00334">
    <property type="entry name" value="NDK"/>
    <property type="match status" value="1"/>
</dbReference>
<organism evidence="9 10">
    <name type="scientific">Longibaculum muris</name>
    <dbReference type="NCBI Taxonomy" id="1796628"/>
    <lineage>
        <taxon>Bacteria</taxon>
        <taxon>Bacillati</taxon>
        <taxon>Bacillota</taxon>
        <taxon>Erysipelotrichia</taxon>
        <taxon>Erysipelotrichales</taxon>
        <taxon>Coprobacillaceae</taxon>
        <taxon>Longibaculum</taxon>
    </lineage>
</organism>
<dbReference type="InterPro" id="IPR036850">
    <property type="entry name" value="NDK-like_dom_sf"/>
</dbReference>